<comment type="caution">
    <text evidence="3">The sequence shown here is derived from an EMBL/GenBank/DDBJ whole genome shotgun (WGS) entry which is preliminary data.</text>
</comment>
<sequence length="369" mass="35599">MNDFSPLGSASDLLADDLLLDRLAGRRDPGGEPVAALLAALAAHADSPLTAHTGRRRIANKHRYLGAFAVLAVAASGAGVAAAVTLPDDRSMLANRARIEQRMEQNARSDAPSALLSRLGLPATGGTTAARDLVLARGANGTFVLLPAATASARAETAADGGEPDGLAEKTAAEASDAGVTDGNGAVEAGAAAETPAGAPVAGPTVPSDKAPRTKPAKPVKVRPATGAAAGNGQAANGQPANGQAANGQGANGQGADTTAQTGSDPVWVVAPPTGSSSDPAGSAVSDPSTQQSLVGPSTTPPANRRAVVPGVGPSVTPGAARPSRSAAPQATSADAPADAAAPSAARTGATAPDAAAPVAPVVPVAPTP</sequence>
<keyword evidence="2" id="KW-0472">Membrane</keyword>
<accession>A0ABW3MZP1</accession>
<feature type="compositionally biased region" description="Low complexity" evidence="1">
    <location>
        <begin position="185"/>
        <end position="207"/>
    </location>
</feature>
<feature type="compositionally biased region" description="Low complexity" evidence="1">
    <location>
        <begin position="225"/>
        <end position="263"/>
    </location>
</feature>
<reference evidence="4" key="1">
    <citation type="journal article" date="2019" name="Int. J. Syst. Evol. Microbiol.">
        <title>The Global Catalogue of Microorganisms (GCM) 10K type strain sequencing project: providing services to taxonomists for standard genome sequencing and annotation.</title>
        <authorList>
            <consortium name="The Broad Institute Genomics Platform"/>
            <consortium name="The Broad Institute Genome Sequencing Center for Infectious Disease"/>
            <person name="Wu L."/>
            <person name="Ma J."/>
        </authorList>
    </citation>
    <scope>NUCLEOTIDE SEQUENCE [LARGE SCALE GENOMIC DNA]</scope>
    <source>
        <strain evidence="4">CCUG 57508</strain>
    </source>
</reference>
<feature type="compositionally biased region" description="Polar residues" evidence="1">
    <location>
        <begin position="274"/>
        <end position="302"/>
    </location>
</feature>
<evidence type="ECO:0000313" key="4">
    <source>
        <dbReference type="Proteomes" id="UP001597046"/>
    </source>
</evidence>
<dbReference type="RefSeq" id="WP_386052532.1">
    <property type="nucleotide sequence ID" value="NZ_JBHTKH010000005.1"/>
</dbReference>
<name>A0ABW3MZP1_9MICO</name>
<protein>
    <recommendedName>
        <fullName evidence="5">Anti-sigma-D factor RsdA sigma factor binding region domain-containing protein</fullName>
    </recommendedName>
</protein>
<keyword evidence="2" id="KW-0812">Transmembrane</keyword>
<evidence type="ECO:0008006" key="5">
    <source>
        <dbReference type="Google" id="ProtNLM"/>
    </source>
</evidence>
<proteinExistence type="predicted"/>
<feature type="compositionally biased region" description="Low complexity" evidence="1">
    <location>
        <begin position="307"/>
        <end position="363"/>
    </location>
</feature>
<feature type="region of interest" description="Disordered" evidence="1">
    <location>
        <begin position="155"/>
        <end position="369"/>
    </location>
</feature>
<dbReference type="EMBL" id="JBHTKH010000005">
    <property type="protein sequence ID" value="MFD1054625.1"/>
    <property type="molecule type" value="Genomic_DNA"/>
</dbReference>
<feature type="transmembrane region" description="Helical" evidence="2">
    <location>
        <begin position="64"/>
        <end position="86"/>
    </location>
</feature>
<evidence type="ECO:0000256" key="1">
    <source>
        <dbReference type="SAM" id="MobiDB-lite"/>
    </source>
</evidence>
<organism evidence="3 4">
    <name type="scientific">Terrabacter terrigena</name>
    <dbReference type="NCBI Taxonomy" id="574718"/>
    <lineage>
        <taxon>Bacteria</taxon>
        <taxon>Bacillati</taxon>
        <taxon>Actinomycetota</taxon>
        <taxon>Actinomycetes</taxon>
        <taxon>Micrococcales</taxon>
        <taxon>Intrasporangiaceae</taxon>
        <taxon>Terrabacter</taxon>
    </lineage>
</organism>
<dbReference type="Proteomes" id="UP001597046">
    <property type="component" value="Unassembled WGS sequence"/>
</dbReference>
<evidence type="ECO:0000256" key="2">
    <source>
        <dbReference type="SAM" id="Phobius"/>
    </source>
</evidence>
<keyword evidence="4" id="KW-1185">Reference proteome</keyword>
<gene>
    <name evidence="3" type="ORF">ACFQ2V_09940</name>
</gene>
<keyword evidence="2" id="KW-1133">Transmembrane helix</keyword>
<evidence type="ECO:0000313" key="3">
    <source>
        <dbReference type="EMBL" id="MFD1054625.1"/>
    </source>
</evidence>